<dbReference type="CDD" id="cd12797">
    <property type="entry name" value="M23_peptidase"/>
    <property type="match status" value="1"/>
</dbReference>
<evidence type="ECO:0000256" key="4">
    <source>
        <dbReference type="SAM" id="SignalP"/>
    </source>
</evidence>
<dbReference type="InterPro" id="IPR050570">
    <property type="entry name" value="Cell_wall_metabolism_enzyme"/>
</dbReference>
<keyword evidence="1 4" id="KW-0732">Signal</keyword>
<gene>
    <name evidence="7" type="primary">cwlO</name>
    <name evidence="7" type="ORF">BN1050_01148</name>
</gene>
<feature type="region of interest" description="Disordered" evidence="3">
    <location>
        <begin position="275"/>
        <end position="317"/>
    </location>
</feature>
<dbReference type="Gene3D" id="2.70.70.10">
    <property type="entry name" value="Glucose Permease (Domain IIA)"/>
    <property type="match status" value="1"/>
</dbReference>
<dbReference type="InterPro" id="IPR016047">
    <property type="entry name" value="M23ase_b-sheet_dom"/>
</dbReference>
<dbReference type="InterPro" id="IPR011055">
    <property type="entry name" value="Dup_hybrid_motif"/>
</dbReference>
<dbReference type="Pfam" id="PF01551">
    <property type="entry name" value="Peptidase_M23"/>
    <property type="match status" value="1"/>
</dbReference>
<evidence type="ECO:0000256" key="2">
    <source>
        <dbReference type="SAM" id="Coils"/>
    </source>
</evidence>
<evidence type="ECO:0000259" key="5">
    <source>
        <dbReference type="Pfam" id="PF01551"/>
    </source>
</evidence>
<feature type="compositionally biased region" description="Polar residues" evidence="3">
    <location>
        <begin position="296"/>
        <end position="317"/>
    </location>
</feature>
<keyword evidence="2" id="KW-0175">Coiled coil</keyword>
<dbReference type="PATRIC" id="fig|1461583.4.peg.1109"/>
<dbReference type="Gene3D" id="6.10.250.3150">
    <property type="match status" value="1"/>
</dbReference>
<feature type="chain" id="PRO_5001741655" evidence="4">
    <location>
        <begin position="31"/>
        <end position="436"/>
    </location>
</feature>
<dbReference type="SUPFAM" id="SSF51261">
    <property type="entry name" value="Duplicated hybrid motif"/>
    <property type="match status" value="1"/>
</dbReference>
<dbReference type="Pfam" id="PF24568">
    <property type="entry name" value="CC_PcsB"/>
    <property type="match status" value="1"/>
</dbReference>
<evidence type="ECO:0000313" key="7">
    <source>
        <dbReference type="EMBL" id="CEA02148.1"/>
    </source>
</evidence>
<name>A0A078M3P9_9BACL</name>
<evidence type="ECO:0000256" key="1">
    <source>
        <dbReference type="ARBA" id="ARBA00022729"/>
    </source>
</evidence>
<dbReference type="PANTHER" id="PTHR21666:SF270">
    <property type="entry name" value="MUREIN HYDROLASE ACTIVATOR ENVC"/>
    <property type="match status" value="1"/>
</dbReference>
<protein>
    <submittedName>
        <fullName evidence="7">Peptidoglycan DL-endopeptidase CwlO</fullName>
    </submittedName>
</protein>
<sequence>MTKKRWTTSWRIITASAALMLFTQAPLASAEDLSELKNEKQQIEKKKNDLDATIQKKSDQLQANVEKQQAAVEKIQALTVQIAETNDKLFKLNQEITDTNQEIEELAASIAELERKIEERNELLAERARAVQARGQVSYIDVLLSSSSFVDFIDRFTAVNTLIDADHKIIEEQEADRARLEVEKAEIEKRKRELESKKAEVERLKATLAEQKAEQDRQIAALEEAEAKLKKEKQLLEVEHEDAVSLSEELQNKIVAEQQRMAEIARQQAAKAAAAQQQRQAAPSGGVSDSAVSVPLPSTSAGTWTRPSSGPITSNHGWRNIGEGDEYHYGLDIGSAYGSAVVAAADGVVSHAAPLSTYGNLIMITHSIDGQIYTTVYAHLSGFNVSQGQTVTKGQQIGSVGSTGRSTGPHLHFELHTGAWQGQRVNNINPMYYIPF</sequence>
<dbReference type="EMBL" id="LN483074">
    <property type="protein sequence ID" value="CEA02148.1"/>
    <property type="molecule type" value="Genomic_DNA"/>
</dbReference>
<accession>A0A078M3P9</accession>
<feature type="coiled-coil region" evidence="2">
    <location>
        <begin position="168"/>
        <end position="267"/>
    </location>
</feature>
<reference evidence="7" key="1">
    <citation type="submission" date="2014-07" db="EMBL/GenBank/DDBJ databases">
        <authorList>
            <person name="Urmite Genomes Urmite Genomes"/>
        </authorList>
    </citation>
    <scope>NUCLEOTIDE SEQUENCE</scope>
    <source>
        <strain evidence="7">13S34_air</strain>
    </source>
</reference>
<dbReference type="InterPro" id="IPR057309">
    <property type="entry name" value="PcsB_CC"/>
</dbReference>
<feature type="domain" description="M23ase beta-sheet core" evidence="5">
    <location>
        <begin position="327"/>
        <end position="425"/>
    </location>
</feature>
<dbReference type="AlphaFoldDB" id="A0A078M3P9"/>
<feature type="coiled-coil region" evidence="2">
    <location>
        <begin position="29"/>
        <end position="133"/>
    </location>
</feature>
<evidence type="ECO:0000256" key="3">
    <source>
        <dbReference type="SAM" id="MobiDB-lite"/>
    </source>
</evidence>
<dbReference type="PANTHER" id="PTHR21666">
    <property type="entry name" value="PEPTIDASE-RELATED"/>
    <property type="match status" value="1"/>
</dbReference>
<proteinExistence type="predicted"/>
<dbReference type="GO" id="GO:0004222">
    <property type="term" value="F:metalloendopeptidase activity"/>
    <property type="evidence" value="ECO:0007669"/>
    <property type="project" value="TreeGrafter"/>
</dbReference>
<dbReference type="HOGENOM" id="CLU_029425_4_3_9"/>
<evidence type="ECO:0000259" key="6">
    <source>
        <dbReference type="Pfam" id="PF24568"/>
    </source>
</evidence>
<feature type="signal peptide" evidence="4">
    <location>
        <begin position="1"/>
        <end position="30"/>
    </location>
</feature>
<feature type="domain" description="Peptidoglycan hydrolase PcsB coiled-coil" evidence="6">
    <location>
        <begin position="110"/>
        <end position="181"/>
    </location>
</feature>
<organism evidence="7">
    <name type="scientific">Metalysinibacillus saudimassiliensis</name>
    <dbReference type="NCBI Taxonomy" id="1461583"/>
    <lineage>
        <taxon>Bacteria</taxon>
        <taxon>Bacillati</taxon>
        <taxon>Bacillota</taxon>
        <taxon>Bacilli</taxon>
        <taxon>Bacillales</taxon>
        <taxon>Caryophanaceae</taxon>
        <taxon>Metalysinibacillus</taxon>
    </lineage>
</organism>